<evidence type="ECO:0000256" key="1">
    <source>
        <dbReference type="ARBA" id="ARBA00006484"/>
    </source>
</evidence>
<protein>
    <submittedName>
        <fullName evidence="3">Glucose 1-dehydrogenase</fullName>
    </submittedName>
</protein>
<gene>
    <name evidence="3" type="ORF">GCM10023200_06040</name>
</gene>
<dbReference type="EMBL" id="BAABHO010000003">
    <property type="protein sequence ID" value="GAA4776149.1"/>
    <property type="molecule type" value="Genomic_DNA"/>
</dbReference>
<comment type="caution">
    <text evidence="3">The sequence shown here is derived from an EMBL/GenBank/DDBJ whole genome shotgun (WGS) entry which is preliminary data.</text>
</comment>
<dbReference type="SUPFAM" id="SSF51735">
    <property type="entry name" value="NAD(P)-binding Rossmann-fold domains"/>
    <property type="match status" value="1"/>
</dbReference>
<dbReference type="InterPro" id="IPR036291">
    <property type="entry name" value="NAD(P)-bd_dom_sf"/>
</dbReference>
<reference evidence="4" key="1">
    <citation type="journal article" date="2019" name="Int. J. Syst. Evol. Microbiol.">
        <title>The Global Catalogue of Microorganisms (GCM) 10K type strain sequencing project: providing services to taxonomists for standard genome sequencing and annotation.</title>
        <authorList>
            <consortium name="The Broad Institute Genomics Platform"/>
            <consortium name="The Broad Institute Genome Sequencing Center for Infectious Disease"/>
            <person name="Wu L."/>
            <person name="Ma J."/>
        </authorList>
    </citation>
    <scope>NUCLEOTIDE SEQUENCE [LARGE SCALE GENOMIC DNA]</scope>
    <source>
        <strain evidence="4">JCM 17979</strain>
    </source>
</reference>
<dbReference type="PANTHER" id="PTHR42760:SF133">
    <property type="entry name" value="3-OXOACYL-[ACYL-CARRIER-PROTEIN] REDUCTASE"/>
    <property type="match status" value="1"/>
</dbReference>
<dbReference type="PANTHER" id="PTHR42760">
    <property type="entry name" value="SHORT-CHAIN DEHYDROGENASES/REDUCTASES FAMILY MEMBER"/>
    <property type="match status" value="1"/>
</dbReference>
<dbReference type="InterPro" id="IPR020904">
    <property type="entry name" value="Sc_DH/Rdtase_CS"/>
</dbReference>
<evidence type="ECO:0000313" key="4">
    <source>
        <dbReference type="Proteomes" id="UP001500928"/>
    </source>
</evidence>
<dbReference type="Proteomes" id="UP001500928">
    <property type="component" value="Unassembled WGS sequence"/>
</dbReference>
<dbReference type="CDD" id="cd05233">
    <property type="entry name" value="SDR_c"/>
    <property type="match status" value="1"/>
</dbReference>
<organism evidence="3 4">
    <name type="scientific">Actinomycetospora chlora</name>
    <dbReference type="NCBI Taxonomy" id="663608"/>
    <lineage>
        <taxon>Bacteria</taxon>
        <taxon>Bacillati</taxon>
        <taxon>Actinomycetota</taxon>
        <taxon>Actinomycetes</taxon>
        <taxon>Pseudonocardiales</taxon>
        <taxon>Pseudonocardiaceae</taxon>
        <taxon>Actinomycetospora</taxon>
    </lineage>
</organism>
<evidence type="ECO:0000313" key="3">
    <source>
        <dbReference type="EMBL" id="GAA4776149.1"/>
    </source>
</evidence>
<dbReference type="InterPro" id="IPR002347">
    <property type="entry name" value="SDR_fam"/>
</dbReference>
<sequence>MDLALAQARVIVTGGASNIGRGIVHGFAREGARIVLADRDADQAAAVRAEALDLGAAALEVVEIDLTTDGAGARVAGAAVDAWGGVDVLVNNAGWSVPGFLTEQTDRALWQRTIETNLYTAIDATQAVLGPMGDAGAGSIVFISSDAAFGAIRQGVYGTTKAGLIALARTTAREQGRRGIRSNVVCPGLVLPPDGAVGAASLWAGGRDAVFDDDQVEYVRRQTPLRRLTTPEDVADAVVWLSSSRAARQVTGQVVAVGGGSSMP</sequence>
<evidence type="ECO:0000256" key="2">
    <source>
        <dbReference type="ARBA" id="ARBA00023002"/>
    </source>
</evidence>
<dbReference type="PROSITE" id="PS00061">
    <property type="entry name" value="ADH_SHORT"/>
    <property type="match status" value="1"/>
</dbReference>
<comment type="similarity">
    <text evidence="1">Belongs to the short-chain dehydrogenases/reductases (SDR) family.</text>
</comment>
<dbReference type="PRINTS" id="PR00081">
    <property type="entry name" value="GDHRDH"/>
</dbReference>
<dbReference type="Pfam" id="PF13561">
    <property type="entry name" value="adh_short_C2"/>
    <property type="match status" value="1"/>
</dbReference>
<dbReference type="PRINTS" id="PR00080">
    <property type="entry name" value="SDRFAMILY"/>
</dbReference>
<keyword evidence="2" id="KW-0560">Oxidoreductase</keyword>
<accession>A0ABP9ABH8</accession>
<name>A0ABP9ABH8_9PSEU</name>
<dbReference type="Gene3D" id="3.40.50.720">
    <property type="entry name" value="NAD(P)-binding Rossmann-like Domain"/>
    <property type="match status" value="1"/>
</dbReference>
<dbReference type="RefSeq" id="WP_345410912.1">
    <property type="nucleotide sequence ID" value="NZ_BAABHO010000003.1"/>
</dbReference>
<keyword evidence="4" id="KW-1185">Reference proteome</keyword>
<proteinExistence type="inferred from homology"/>